<dbReference type="Proteomes" id="UP001175271">
    <property type="component" value="Unassembled WGS sequence"/>
</dbReference>
<keyword evidence="1" id="KW-0472">Membrane</keyword>
<comment type="caution">
    <text evidence="2">The sequence shown here is derived from an EMBL/GenBank/DDBJ whole genome shotgun (WGS) entry which is preliminary data.</text>
</comment>
<proteinExistence type="predicted"/>
<name>A0AA39HHT4_9BILA</name>
<feature type="transmembrane region" description="Helical" evidence="1">
    <location>
        <begin position="54"/>
        <end position="74"/>
    </location>
</feature>
<feature type="transmembrane region" description="Helical" evidence="1">
    <location>
        <begin position="21"/>
        <end position="48"/>
    </location>
</feature>
<keyword evidence="1" id="KW-1133">Transmembrane helix</keyword>
<feature type="transmembrane region" description="Helical" evidence="1">
    <location>
        <begin position="132"/>
        <end position="158"/>
    </location>
</feature>
<evidence type="ECO:0000313" key="2">
    <source>
        <dbReference type="EMBL" id="KAK0406131.1"/>
    </source>
</evidence>
<keyword evidence="1" id="KW-0812">Transmembrane</keyword>
<dbReference type="EMBL" id="JAUCMV010000004">
    <property type="protein sequence ID" value="KAK0406131.1"/>
    <property type="molecule type" value="Genomic_DNA"/>
</dbReference>
<gene>
    <name evidence="2" type="ORF">QR680_018386</name>
</gene>
<keyword evidence="3" id="KW-1185">Reference proteome</keyword>
<reference evidence="2" key="1">
    <citation type="submission" date="2023-06" db="EMBL/GenBank/DDBJ databases">
        <title>Genomic analysis of the entomopathogenic nematode Steinernema hermaphroditum.</title>
        <authorList>
            <person name="Schwarz E.M."/>
            <person name="Heppert J.K."/>
            <person name="Baniya A."/>
            <person name="Schwartz H.T."/>
            <person name="Tan C.-H."/>
            <person name="Antoshechkin I."/>
            <person name="Sternberg P.W."/>
            <person name="Goodrich-Blair H."/>
            <person name="Dillman A.R."/>
        </authorList>
    </citation>
    <scope>NUCLEOTIDE SEQUENCE</scope>
    <source>
        <strain evidence="2">PS9179</strain>
        <tissue evidence="2">Whole animal</tissue>
    </source>
</reference>
<dbReference type="AlphaFoldDB" id="A0AA39HHT4"/>
<protein>
    <submittedName>
        <fullName evidence="2">Uncharacterized protein</fullName>
    </submittedName>
</protein>
<sequence>MHEKMVDDDLYFFGESYRGCCGLCHIIITCHLTLIAELVKLVTLFALLGDLHTVTVFYVTITVISVLLAFVGLIRDKFALLWPYLVLKMLEATFMFIAAVIIFVLMMSGFKSRRFLADTVRMRYTALKDDQALGVSLLFFFLLVLLSALNAFFIRTVFRCQRYLKKKWMTGYLIQRRYAYKSFFGR</sequence>
<feature type="transmembrane region" description="Helical" evidence="1">
    <location>
        <begin position="94"/>
        <end position="112"/>
    </location>
</feature>
<accession>A0AA39HHT4</accession>
<evidence type="ECO:0000313" key="3">
    <source>
        <dbReference type="Proteomes" id="UP001175271"/>
    </source>
</evidence>
<evidence type="ECO:0000256" key="1">
    <source>
        <dbReference type="SAM" id="Phobius"/>
    </source>
</evidence>
<organism evidence="2 3">
    <name type="scientific">Steinernema hermaphroditum</name>
    <dbReference type="NCBI Taxonomy" id="289476"/>
    <lineage>
        <taxon>Eukaryota</taxon>
        <taxon>Metazoa</taxon>
        <taxon>Ecdysozoa</taxon>
        <taxon>Nematoda</taxon>
        <taxon>Chromadorea</taxon>
        <taxon>Rhabditida</taxon>
        <taxon>Tylenchina</taxon>
        <taxon>Panagrolaimomorpha</taxon>
        <taxon>Strongyloidoidea</taxon>
        <taxon>Steinernematidae</taxon>
        <taxon>Steinernema</taxon>
    </lineage>
</organism>